<organism evidence="2">
    <name type="scientific">marine sediment metagenome</name>
    <dbReference type="NCBI Taxonomy" id="412755"/>
    <lineage>
        <taxon>unclassified sequences</taxon>
        <taxon>metagenomes</taxon>
        <taxon>ecological metagenomes</taxon>
    </lineage>
</organism>
<protein>
    <submittedName>
        <fullName evidence="2">Uncharacterized protein</fullName>
    </submittedName>
</protein>
<comment type="caution">
    <text evidence="2">The sequence shown here is derived from an EMBL/GenBank/DDBJ whole genome shotgun (WGS) entry which is preliminary data.</text>
</comment>
<dbReference type="EMBL" id="LAZR01040143">
    <property type="protein sequence ID" value="KKL15230.1"/>
    <property type="molecule type" value="Genomic_DNA"/>
</dbReference>
<name>A0A0F9B0U7_9ZZZZ</name>
<keyword evidence="1" id="KW-0175">Coiled coil</keyword>
<dbReference type="AlphaFoldDB" id="A0A0F9B0U7"/>
<proteinExistence type="predicted"/>
<feature type="non-terminal residue" evidence="2">
    <location>
        <position position="188"/>
    </location>
</feature>
<gene>
    <name evidence="2" type="ORF">LCGC14_2507690</name>
</gene>
<sequence length="188" mass="20505">MPTIDELTEAVIRLDNENKKLRASMAKLSRRVRANDLLNPIVALSRDLVDLGEVPSIRLRQNTQQSLSNNVSTKISLQVTDWDTMGGADLGNNEIIIRRSALYLLVVCVRFVANTTGGRQVGWRINNTGDIHLRQEFVPGSNTSRPSACEIIDAKVGDTVQLYAGQNSGGNLATLPLDVKIGIPSLSL</sequence>
<evidence type="ECO:0000256" key="1">
    <source>
        <dbReference type="SAM" id="Coils"/>
    </source>
</evidence>
<reference evidence="2" key="1">
    <citation type="journal article" date="2015" name="Nature">
        <title>Complex archaea that bridge the gap between prokaryotes and eukaryotes.</title>
        <authorList>
            <person name="Spang A."/>
            <person name="Saw J.H."/>
            <person name="Jorgensen S.L."/>
            <person name="Zaremba-Niedzwiedzka K."/>
            <person name="Martijn J."/>
            <person name="Lind A.E."/>
            <person name="van Eijk R."/>
            <person name="Schleper C."/>
            <person name="Guy L."/>
            <person name="Ettema T.J."/>
        </authorList>
    </citation>
    <scope>NUCLEOTIDE SEQUENCE</scope>
</reference>
<evidence type="ECO:0000313" key="2">
    <source>
        <dbReference type="EMBL" id="KKL15230.1"/>
    </source>
</evidence>
<accession>A0A0F9B0U7</accession>
<feature type="coiled-coil region" evidence="1">
    <location>
        <begin position="4"/>
        <end position="31"/>
    </location>
</feature>